<keyword evidence="1" id="KW-0175">Coiled coil</keyword>
<organism evidence="3 4">
    <name type="scientific">Parvularcula lutaonensis</name>
    <dbReference type="NCBI Taxonomy" id="491923"/>
    <lineage>
        <taxon>Bacteria</taxon>
        <taxon>Pseudomonadati</taxon>
        <taxon>Pseudomonadota</taxon>
        <taxon>Alphaproteobacteria</taxon>
        <taxon>Parvularculales</taxon>
        <taxon>Parvularculaceae</taxon>
        <taxon>Parvularcula</taxon>
    </lineage>
</organism>
<evidence type="ECO:0000313" key="4">
    <source>
        <dbReference type="Proteomes" id="UP001595607"/>
    </source>
</evidence>
<sequence length="238" mass="26676">MIRILLLAGVSTASLAVPVMIIAAAPEIDEDAARKRNKDEAVREFGSHERPWADNVLSPEYRAGEDENPVIKRGLAQSQDKIQEMLEVEELPLPAARVSSMAAVTEVLATIYAEREKLDEEWARLEDQKAEIALANRRALEEIERLEDLRAEVSALIDELEIEQDENLQQVVDVVANMTAKNAARLLQENEPRFVVQVLDQVGERNAADILSRMQTDKANELMELMAERGRPDEQAAL</sequence>
<keyword evidence="2" id="KW-0732">Signal</keyword>
<name>A0ABV7MCF5_9PROT</name>
<feature type="coiled-coil region" evidence="1">
    <location>
        <begin position="108"/>
        <end position="166"/>
    </location>
</feature>
<comment type="caution">
    <text evidence="3">The sequence shown here is derived from an EMBL/GenBank/DDBJ whole genome shotgun (WGS) entry which is preliminary data.</text>
</comment>
<protein>
    <submittedName>
        <fullName evidence="3">MotE family protein</fullName>
    </submittedName>
</protein>
<dbReference type="Proteomes" id="UP001595607">
    <property type="component" value="Unassembled WGS sequence"/>
</dbReference>
<dbReference type="EMBL" id="JBHRVA010000003">
    <property type="protein sequence ID" value="MFC3303145.1"/>
    <property type="molecule type" value="Genomic_DNA"/>
</dbReference>
<feature type="signal peptide" evidence="2">
    <location>
        <begin position="1"/>
        <end position="16"/>
    </location>
</feature>
<evidence type="ECO:0000256" key="1">
    <source>
        <dbReference type="SAM" id="Coils"/>
    </source>
</evidence>
<evidence type="ECO:0000313" key="3">
    <source>
        <dbReference type="EMBL" id="MFC3303145.1"/>
    </source>
</evidence>
<evidence type="ECO:0000256" key="2">
    <source>
        <dbReference type="SAM" id="SignalP"/>
    </source>
</evidence>
<dbReference type="RefSeq" id="WP_189575407.1">
    <property type="nucleotide sequence ID" value="NZ_BMXU01000002.1"/>
</dbReference>
<proteinExistence type="predicted"/>
<keyword evidence="4" id="KW-1185">Reference proteome</keyword>
<accession>A0ABV7MCF5</accession>
<reference evidence="4" key="1">
    <citation type="journal article" date="2019" name="Int. J. Syst. Evol. Microbiol.">
        <title>The Global Catalogue of Microorganisms (GCM) 10K type strain sequencing project: providing services to taxonomists for standard genome sequencing and annotation.</title>
        <authorList>
            <consortium name="The Broad Institute Genomics Platform"/>
            <consortium name="The Broad Institute Genome Sequencing Center for Infectious Disease"/>
            <person name="Wu L."/>
            <person name="Ma J."/>
        </authorList>
    </citation>
    <scope>NUCLEOTIDE SEQUENCE [LARGE SCALE GENOMIC DNA]</scope>
    <source>
        <strain evidence="4">KCTC 22245</strain>
    </source>
</reference>
<feature type="chain" id="PRO_5046005619" evidence="2">
    <location>
        <begin position="17"/>
        <end position="238"/>
    </location>
</feature>
<dbReference type="Gene3D" id="1.10.220.30">
    <property type="match status" value="1"/>
</dbReference>
<dbReference type="SUPFAM" id="SSF158791">
    <property type="entry name" value="MgtE N-terminal domain-like"/>
    <property type="match status" value="1"/>
</dbReference>
<gene>
    <name evidence="3" type="ORF">ACFONP_10420</name>
</gene>